<organism evidence="1 2">
    <name type="scientific">Allacma fusca</name>
    <dbReference type="NCBI Taxonomy" id="39272"/>
    <lineage>
        <taxon>Eukaryota</taxon>
        <taxon>Metazoa</taxon>
        <taxon>Ecdysozoa</taxon>
        <taxon>Arthropoda</taxon>
        <taxon>Hexapoda</taxon>
        <taxon>Collembola</taxon>
        <taxon>Symphypleona</taxon>
        <taxon>Sminthuridae</taxon>
        <taxon>Allacma</taxon>
    </lineage>
</organism>
<reference evidence="1" key="1">
    <citation type="submission" date="2021-06" db="EMBL/GenBank/DDBJ databases">
        <authorList>
            <person name="Hodson N. C."/>
            <person name="Mongue J. A."/>
            <person name="Jaron S. K."/>
        </authorList>
    </citation>
    <scope>NUCLEOTIDE SEQUENCE</scope>
</reference>
<gene>
    <name evidence="1" type="ORF">AFUS01_LOCUS28992</name>
</gene>
<name>A0A8J2KI63_9HEXA</name>
<dbReference type="AlphaFoldDB" id="A0A8J2KI63"/>
<sequence length="17" mass="1745">SLGGVGRIFANQLNLDA</sequence>
<evidence type="ECO:0000313" key="2">
    <source>
        <dbReference type="Proteomes" id="UP000708208"/>
    </source>
</evidence>
<comment type="caution">
    <text evidence="1">The sequence shown here is derived from an EMBL/GenBank/DDBJ whole genome shotgun (WGS) entry which is preliminary data.</text>
</comment>
<accession>A0A8J2KI63</accession>
<keyword evidence="2" id="KW-1185">Reference proteome</keyword>
<feature type="non-terminal residue" evidence="1">
    <location>
        <position position="1"/>
    </location>
</feature>
<evidence type="ECO:0000313" key="1">
    <source>
        <dbReference type="EMBL" id="CAG7818491.1"/>
    </source>
</evidence>
<proteinExistence type="predicted"/>
<dbReference type="Proteomes" id="UP000708208">
    <property type="component" value="Unassembled WGS sequence"/>
</dbReference>
<protein>
    <submittedName>
        <fullName evidence="1">Uncharacterized protein</fullName>
    </submittedName>
</protein>
<dbReference type="EMBL" id="CAJVCH010421983">
    <property type="protein sequence ID" value="CAG7818491.1"/>
    <property type="molecule type" value="Genomic_DNA"/>
</dbReference>